<gene>
    <name evidence="2" type="ORF">UV61_C0012G0016</name>
</gene>
<dbReference type="Gene3D" id="3.30.70.60">
    <property type="match status" value="1"/>
</dbReference>
<dbReference type="EMBL" id="LCFD01000012">
    <property type="protein sequence ID" value="KKS86189.1"/>
    <property type="molecule type" value="Genomic_DNA"/>
</dbReference>
<dbReference type="STRING" id="1618446.UV61_C0012G0016"/>
<keyword evidence="1" id="KW-1133">Transmembrane helix</keyword>
<dbReference type="Proteomes" id="UP000034050">
    <property type="component" value="Unassembled WGS sequence"/>
</dbReference>
<keyword evidence="1" id="KW-0472">Membrane</keyword>
<feature type="transmembrane region" description="Helical" evidence="1">
    <location>
        <begin position="12"/>
        <end position="34"/>
    </location>
</feature>
<comment type="caution">
    <text evidence="2">The sequence shown here is derived from an EMBL/GenBank/DDBJ whole genome shotgun (WGS) entry which is preliminary data.</text>
</comment>
<protein>
    <submittedName>
        <fullName evidence="2">Uncharacterized protein</fullName>
    </submittedName>
</protein>
<evidence type="ECO:0000256" key="1">
    <source>
        <dbReference type="SAM" id="Phobius"/>
    </source>
</evidence>
<organism evidence="2 3">
    <name type="scientific">Candidatus Gottesmanbacteria bacterium GW2011_GWB1_43_11</name>
    <dbReference type="NCBI Taxonomy" id="1618446"/>
    <lineage>
        <taxon>Bacteria</taxon>
        <taxon>Candidatus Gottesmaniibacteriota</taxon>
    </lineage>
</organism>
<name>A0A0G1CL15_9BACT</name>
<reference evidence="2 3" key="1">
    <citation type="journal article" date="2015" name="Nature">
        <title>rRNA introns, odd ribosomes, and small enigmatic genomes across a large radiation of phyla.</title>
        <authorList>
            <person name="Brown C.T."/>
            <person name="Hug L.A."/>
            <person name="Thomas B.C."/>
            <person name="Sharon I."/>
            <person name="Castelle C.J."/>
            <person name="Singh A."/>
            <person name="Wilkins M.J."/>
            <person name="Williams K.H."/>
            <person name="Banfield J.F."/>
        </authorList>
    </citation>
    <scope>NUCLEOTIDE SEQUENCE [LARGE SCALE GENOMIC DNA]</scope>
</reference>
<accession>A0A0G1CL15</accession>
<keyword evidence="1" id="KW-0812">Transmembrane</keyword>
<proteinExistence type="predicted"/>
<evidence type="ECO:0000313" key="3">
    <source>
        <dbReference type="Proteomes" id="UP000034050"/>
    </source>
</evidence>
<dbReference type="InterPro" id="IPR014717">
    <property type="entry name" value="Transl_elong_EF1B/ribsomal_bS6"/>
</dbReference>
<sequence length="255" mass="27737">MKRIKKFVWDRYGFIFLPVGSGMLILLITLNVLLPKVDFIKSNQNLVGQKKIQLEALKKKLALLQSVTSEKTTQLLQEAETALPQTKDASSLLSALDNLSGTTQLVIDSINLSPGIVSTEAARPAPKVATDKAKPAVSVISQTANTLPIVITTHGTSEQLRNFLKQVQTTRPLFDIQTAEISFSLESSDSLSAIFNLNAYYLPPIVEIGEIDSQLPQITDEEQNILAALASYPETSSLSAGVNQNLPTGKTNLFK</sequence>
<evidence type="ECO:0000313" key="2">
    <source>
        <dbReference type="EMBL" id="KKS86189.1"/>
    </source>
</evidence>
<dbReference type="AlphaFoldDB" id="A0A0G1CL15"/>